<reference evidence="1 2" key="1">
    <citation type="submission" date="2017-10" db="EMBL/GenBank/DDBJ databases">
        <title>The draft genome sequence of Lewinella marina KCTC 32374.</title>
        <authorList>
            <person name="Wang K."/>
        </authorList>
    </citation>
    <scope>NUCLEOTIDE SEQUENCE [LARGE SCALE GENOMIC DNA]</scope>
    <source>
        <strain evidence="1 2">MKG-38</strain>
    </source>
</reference>
<gene>
    <name evidence="1" type="ORF">CGL56_12765</name>
</gene>
<dbReference type="RefSeq" id="WP_099106955.1">
    <property type="nucleotide sequence ID" value="NZ_JAATJF010000002.1"/>
</dbReference>
<dbReference type="EMBL" id="PDLO01000005">
    <property type="protein sequence ID" value="PHK98057.1"/>
    <property type="molecule type" value="Genomic_DNA"/>
</dbReference>
<evidence type="ECO:0000313" key="1">
    <source>
        <dbReference type="EMBL" id="PHK98057.1"/>
    </source>
</evidence>
<evidence type="ECO:0000313" key="2">
    <source>
        <dbReference type="Proteomes" id="UP000226437"/>
    </source>
</evidence>
<sequence>MDETFRAEHLSSDASLTGGGNYRFLGQETVTLGIGWTVPKGTELLVNTVPCTEPRLATYYYYLTDQLGNNRIVFGDLGEDGLVDSSDIVQENHYYPFGLAMDGVWSQGAEEGENRYRYNGKELNEELGLYDYGARWYDPAIANWGQVDPLASDYAPVSPYAYVANNPILYIDPDGKRLNWFQYNQETGEYDRVDYNQLDAGTQEALQAFAQTEEGFNFLSEFAEEGDAIGDVTFEKNGRFAESDLSYTFDSNVSGGSTFPAQIDGTTADFSVRIGTKDKSVDEVAVTLGHETFTHLDQFATDFADQCRSGCVEDALRIQSKHQENNWLGVDDHRDYLNGAPSQKRFSVFIKQLSSIRGAGPVSAAKKKLDAKLRKHVKSN</sequence>
<dbReference type="InterPro" id="IPR050708">
    <property type="entry name" value="T6SS_VgrG/RHS"/>
</dbReference>
<dbReference type="Proteomes" id="UP000226437">
    <property type="component" value="Unassembled WGS sequence"/>
</dbReference>
<dbReference type="AlphaFoldDB" id="A0A2G0CDR1"/>
<organism evidence="1 2">
    <name type="scientific">Neolewinella marina</name>
    <dbReference type="NCBI Taxonomy" id="438751"/>
    <lineage>
        <taxon>Bacteria</taxon>
        <taxon>Pseudomonadati</taxon>
        <taxon>Bacteroidota</taxon>
        <taxon>Saprospiria</taxon>
        <taxon>Saprospirales</taxon>
        <taxon>Lewinellaceae</taxon>
        <taxon>Neolewinella</taxon>
    </lineage>
</organism>
<accession>A0A2G0CDR1</accession>
<proteinExistence type="predicted"/>
<name>A0A2G0CDR1_9BACT</name>
<protein>
    <recommendedName>
        <fullName evidence="3">RHS repeat-associated core domain-containing protein</fullName>
    </recommendedName>
</protein>
<dbReference type="OrthoDB" id="1160849at2"/>
<dbReference type="NCBIfam" id="TIGR03696">
    <property type="entry name" value="Rhs_assc_core"/>
    <property type="match status" value="1"/>
</dbReference>
<comment type="caution">
    <text evidence="1">The sequence shown here is derived from an EMBL/GenBank/DDBJ whole genome shotgun (WGS) entry which is preliminary data.</text>
</comment>
<dbReference type="InterPro" id="IPR022385">
    <property type="entry name" value="Rhs_assc_core"/>
</dbReference>
<dbReference type="Gene3D" id="2.180.10.10">
    <property type="entry name" value="RHS repeat-associated core"/>
    <property type="match status" value="1"/>
</dbReference>
<dbReference type="PANTHER" id="PTHR32305:SF15">
    <property type="entry name" value="PROTEIN RHSA-RELATED"/>
    <property type="match status" value="1"/>
</dbReference>
<dbReference type="PANTHER" id="PTHR32305">
    <property type="match status" value="1"/>
</dbReference>
<evidence type="ECO:0008006" key="3">
    <source>
        <dbReference type="Google" id="ProtNLM"/>
    </source>
</evidence>
<keyword evidence="2" id="KW-1185">Reference proteome</keyword>